<dbReference type="STRING" id="867902.Ornrh_0977"/>
<dbReference type="Proteomes" id="UP000006051">
    <property type="component" value="Chromosome"/>
</dbReference>
<dbReference type="KEGG" id="orh:Ornrh_0977"/>
<evidence type="ECO:0000313" key="1">
    <source>
        <dbReference type="EMBL" id="AFL97169.1"/>
    </source>
</evidence>
<organism evidence="1 2">
    <name type="scientific">Ornithobacterium rhinotracheale (strain ATCC 51463 / DSM 15997 / CCUG 23171 / CIP 104009 / LMG 9086)</name>
    <dbReference type="NCBI Taxonomy" id="867902"/>
    <lineage>
        <taxon>Bacteria</taxon>
        <taxon>Pseudomonadati</taxon>
        <taxon>Bacteroidota</taxon>
        <taxon>Flavobacteriia</taxon>
        <taxon>Flavobacteriales</taxon>
        <taxon>Weeksellaceae</taxon>
        <taxon>Ornithobacterium</taxon>
    </lineage>
</organism>
<dbReference type="InterPro" id="IPR029465">
    <property type="entry name" value="ATPgrasp_TupA"/>
</dbReference>
<sequence length="329" mass="39239">MIILIKRILSQRKFTYLCAHCSNKSMANFFRKVYLGIMKRLKFLPSPKYVGYYYEYYTGKKYKDENPTEFNEKIQWYKAHFRPQILNQLVDKYAVREYVKEKIGEEYLNECLGVYDKVSDIDFDTLPNKFVIKAVHGYGFNLIVPDKSKLNRAKAKLKMQKWMHRNQYFRGGQEWAYKDIKPRLVIEKYLDELGRGSITDYKFYCFGGKPEFVEVHLDREQNHKSGFFDLNFELLPFRDVPENKWIKGSQVEKPENFAQMIEVAEKLADRFPFVRVDMYSIRGQIIFGEMTFYPADGRDDFKPEKYNKILGDKFILPALPVNKTEIKNF</sequence>
<accession>I3ZZN5</accession>
<dbReference type="EMBL" id="CP003283">
    <property type="protein sequence ID" value="AFL97169.1"/>
    <property type="molecule type" value="Genomic_DNA"/>
</dbReference>
<dbReference type="AlphaFoldDB" id="I3ZZN5"/>
<protein>
    <submittedName>
        <fullName evidence="1">Uncharacterized protein</fullName>
    </submittedName>
</protein>
<gene>
    <name evidence="1" type="ordered locus">Ornrh_0977</name>
</gene>
<evidence type="ECO:0000313" key="2">
    <source>
        <dbReference type="Proteomes" id="UP000006051"/>
    </source>
</evidence>
<proteinExistence type="predicted"/>
<dbReference type="Pfam" id="PF14305">
    <property type="entry name" value="ATPgrasp_TupA"/>
    <property type="match status" value="1"/>
</dbReference>
<dbReference type="HOGENOM" id="CLU_056705_0_0_10"/>
<dbReference type="eggNOG" id="COG3307">
    <property type="taxonomic scope" value="Bacteria"/>
</dbReference>
<keyword evidence="2" id="KW-1185">Reference proteome</keyword>
<reference evidence="1 2" key="1">
    <citation type="submission" date="2012-06" db="EMBL/GenBank/DDBJ databases">
        <title>The complete genome of Ornithobacterium rhinotracheale DSM 15997.</title>
        <authorList>
            <consortium name="US DOE Joint Genome Institute (JGI-PGF)"/>
            <person name="Lucas S."/>
            <person name="Copeland A."/>
            <person name="Lapidus A."/>
            <person name="Goodwin L."/>
            <person name="Pitluck S."/>
            <person name="Peters L."/>
            <person name="Mikhailova N."/>
            <person name="Teshima H."/>
            <person name="Kyrpides N."/>
            <person name="Mavromatis K."/>
            <person name="Pagani I."/>
            <person name="Ivanova N."/>
            <person name="Ovchinnikova G."/>
            <person name="Zeytun A."/>
            <person name="Detter J.C."/>
            <person name="Han C."/>
            <person name="Land M."/>
            <person name="Hauser L."/>
            <person name="Markowitz V."/>
            <person name="Cheng J.-F."/>
            <person name="Hugenholtz P."/>
            <person name="Woyke T."/>
            <person name="Wu D."/>
            <person name="Lang E."/>
            <person name="Kopitz M."/>
            <person name="Brambilla E."/>
            <person name="Klenk H.-P."/>
            <person name="Eisen J.A."/>
        </authorList>
    </citation>
    <scope>NUCLEOTIDE SEQUENCE [LARGE SCALE GENOMIC DNA]</scope>
    <source>
        <strain evidence="2">ATCC 51463 / DSM 15997 / CCUG 23171 / LMG 9086</strain>
    </source>
</reference>
<name>I3ZZN5_ORNRL</name>